<comment type="cofactor">
    <cofactor evidence="1 14">
        <name>heme</name>
        <dbReference type="ChEBI" id="CHEBI:30413"/>
    </cofactor>
</comment>
<feature type="transmembrane region" description="Helical" evidence="16">
    <location>
        <begin position="190"/>
        <end position="217"/>
    </location>
</feature>
<feature type="binding site" description="axial binding residue" evidence="14">
    <location>
        <position position="342"/>
    </location>
    <ligand>
        <name>heme</name>
        <dbReference type="ChEBI" id="CHEBI:30413"/>
    </ligand>
    <ligandPart>
        <name>Fe</name>
        <dbReference type="ChEBI" id="CHEBI:18248"/>
    </ligandPart>
</feature>
<keyword evidence="11 14" id="KW-0408">Iron</keyword>
<protein>
    <submittedName>
        <fullName evidence="17">Cytochrome P450 CYP9GN2</fullName>
    </submittedName>
</protein>
<evidence type="ECO:0000256" key="9">
    <source>
        <dbReference type="ARBA" id="ARBA00022848"/>
    </source>
</evidence>
<dbReference type="CDD" id="cd11056">
    <property type="entry name" value="CYP6-like"/>
    <property type="match status" value="1"/>
</dbReference>
<dbReference type="FunFam" id="1.10.630.10:FF:000042">
    <property type="entry name" value="Cytochrome P450"/>
    <property type="match status" value="1"/>
</dbReference>
<comment type="similarity">
    <text evidence="5 15">Belongs to the cytochrome P450 family.</text>
</comment>
<dbReference type="PANTHER" id="PTHR24292:SF54">
    <property type="entry name" value="CYP9F3-RELATED"/>
    <property type="match status" value="1"/>
</dbReference>
<dbReference type="GO" id="GO:0004497">
    <property type="term" value="F:monooxygenase activity"/>
    <property type="evidence" value="ECO:0007669"/>
    <property type="project" value="UniProtKB-KW"/>
</dbReference>
<keyword evidence="6 14" id="KW-0349">Heme</keyword>
<dbReference type="PROSITE" id="PS00086">
    <property type="entry name" value="CYTOCHROME_P450"/>
    <property type="match status" value="1"/>
</dbReference>
<keyword evidence="8" id="KW-0256">Endoplasmic reticulum</keyword>
<evidence type="ECO:0000256" key="11">
    <source>
        <dbReference type="ARBA" id="ARBA00023004"/>
    </source>
</evidence>
<dbReference type="InterPro" id="IPR017972">
    <property type="entry name" value="Cyt_P450_CS"/>
</dbReference>
<dbReference type="InterPro" id="IPR050476">
    <property type="entry name" value="Insect_CytP450_Detox"/>
</dbReference>
<keyword evidence="9" id="KW-0492">Microsome</keyword>
<keyword evidence="7 14" id="KW-0479">Metal-binding</keyword>
<dbReference type="Pfam" id="PF00067">
    <property type="entry name" value="p450"/>
    <property type="match status" value="1"/>
</dbReference>
<dbReference type="InterPro" id="IPR036396">
    <property type="entry name" value="Cyt_P450_sf"/>
</dbReference>
<evidence type="ECO:0000256" key="3">
    <source>
        <dbReference type="ARBA" id="ARBA00004174"/>
    </source>
</evidence>
<evidence type="ECO:0000256" key="6">
    <source>
        <dbReference type="ARBA" id="ARBA00022617"/>
    </source>
</evidence>
<keyword evidence="12 15" id="KW-0503">Monooxygenase</keyword>
<evidence type="ECO:0000256" key="1">
    <source>
        <dbReference type="ARBA" id="ARBA00001971"/>
    </source>
</evidence>
<dbReference type="Gene3D" id="1.10.630.10">
    <property type="entry name" value="Cytochrome P450"/>
    <property type="match status" value="1"/>
</dbReference>
<evidence type="ECO:0000256" key="16">
    <source>
        <dbReference type="SAM" id="Phobius"/>
    </source>
</evidence>
<dbReference type="InterPro" id="IPR001128">
    <property type="entry name" value="Cyt_P450"/>
</dbReference>
<evidence type="ECO:0000256" key="14">
    <source>
        <dbReference type="PIRSR" id="PIRSR602403-1"/>
    </source>
</evidence>
<dbReference type="GO" id="GO:0005789">
    <property type="term" value="C:endoplasmic reticulum membrane"/>
    <property type="evidence" value="ECO:0007669"/>
    <property type="project" value="UniProtKB-SubCell"/>
</dbReference>
<dbReference type="PRINTS" id="PR00465">
    <property type="entry name" value="EP450IV"/>
</dbReference>
<proteinExistence type="evidence at transcript level"/>
<dbReference type="GO" id="GO:0005506">
    <property type="term" value="F:iron ion binding"/>
    <property type="evidence" value="ECO:0007669"/>
    <property type="project" value="InterPro"/>
</dbReference>
<keyword evidence="16" id="KW-1133">Transmembrane helix</keyword>
<evidence type="ECO:0000256" key="5">
    <source>
        <dbReference type="ARBA" id="ARBA00010617"/>
    </source>
</evidence>
<dbReference type="InterPro" id="IPR002403">
    <property type="entry name" value="Cyt_P450_E_grp-IV"/>
</dbReference>
<dbReference type="GO" id="GO:0020037">
    <property type="term" value="F:heme binding"/>
    <property type="evidence" value="ECO:0007669"/>
    <property type="project" value="InterPro"/>
</dbReference>
<keyword evidence="16" id="KW-0812">Transmembrane</keyword>
<evidence type="ECO:0000313" key="17">
    <source>
        <dbReference type="EMBL" id="UZE89951.1"/>
    </source>
</evidence>
<evidence type="ECO:0000256" key="12">
    <source>
        <dbReference type="ARBA" id="ARBA00023033"/>
    </source>
</evidence>
<keyword evidence="10 15" id="KW-0560">Oxidoreductase</keyword>
<evidence type="ECO:0000256" key="4">
    <source>
        <dbReference type="ARBA" id="ARBA00004406"/>
    </source>
</evidence>
<evidence type="ECO:0000256" key="10">
    <source>
        <dbReference type="ARBA" id="ARBA00023002"/>
    </source>
</evidence>
<evidence type="ECO:0000256" key="2">
    <source>
        <dbReference type="ARBA" id="ARBA00003690"/>
    </source>
</evidence>
<keyword evidence="13 16" id="KW-0472">Membrane</keyword>
<name>A0A9E7Y7A7_9NEOP</name>
<comment type="subcellular location">
    <subcellularLocation>
        <location evidence="4">Endoplasmic reticulum membrane</location>
        <topology evidence="4">Peripheral membrane protein</topology>
    </subcellularLocation>
    <subcellularLocation>
        <location evidence="3">Microsome membrane</location>
        <topology evidence="3">Peripheral membrane protein</topology>
    </subcellularLocation>
</comment>
<organism evidence="17">
    <name type="scientific">Chrysoperla zastrowi sillemi</name>
    <dbReference type="NCBI Taxonomy" id="482137"/>
    <lineage>
        <taxon>Eukaryota</taxon>
        <taxon>Metazoa</taxon>
        <taxon>Ecdysozoa</taxon>
        <taxon>Arthropoda</taxon>
        <taxon>Hexapoda</taxon>
        <taxon>Insecta</taxon>
        <taxon>Pterygota</taxon>
        <taxon>Neoptera</taxon>
        <taxon>Endopterygota</taxon>
        <taxon>Neuroptera</taxon>
        <taxon>Hemerobiiformia</taxon>
        <taxon>Chrysopidae</taxon>
        <taxon>Chrysopinae</taxon>
        <taxon>Chrysoperla</taxon>
    </lineage>
</organism>
<feature type="transmembrane region" description="Helical" evidence="16">
    <location>
        <begin position="105"/>
        <end position="123"/>
    </location>
</feature>
<evidence type="ECO:0000256" key="8">
    <source>
        <dbReference type="ARBA" id="ARBA00022824"/>
    </source>
</evidence>
<dbReference type="EMBL" id="ON646435">
    <property type="protein sequence ID" value="UZE89951.1"/>
    <property type="molecule type" value="mRNA"/>
</dbReference>
<dbReference type="PANTHER" id="PTHR24292">
    <property type="entry name" value="CYTOCHROME P450"/>
    <property type="match status" value="1"/>
</dbReference>
<dbReference type="GO" id="GO:0016705">
    <property type="term" value="F:oxidoreductase activity, acting on paired donors, with incorporation or reduction of molecular oxygen"/>
    <property type="evidence" value="ECO:0007669"/>
    <property type="project" value="InterPro"/>
</dbReference>
<evidence type="ECO:0000256" key="15">
    <source>
        <dbReference type="RuleBase" id="RU000461"/>
    </source>
</evidence>
<reference evidence="17" key="2">
    <citation type="submission" date="2022-05" db="EMBL/GenBank/DDBJ databases">
        <authorList>
            <person name="Pathak J."/>
            <person name="Thiruvengadam V."/>
            <person name="Gracy G.R."/>
        </authorList>
    </citation>
    <scope>NUCLEOTIDE SEQUENCE</scope>
</reference>
<accession>A0A9E7Y7A7</accession>
<evidence type="ECO:0000256" key="7">
    <source>
        <dbReference type="ARBA" id="ARBA00022723"/>
    </source>
</evidence>
<dbReference type="AlphaFoldDB" id="A0A9E7Y7A7"/>
<dbReference type="PRINTS" id="PR00385">
    <property type="entry name" value="P450"/>
</dbReference>
<evidence type="ECO:0000256" key="13">
    <source>
        <dbReference type="ARBA" id="ARBA00023136"/>
    </source>
</evidence>
<reference evidence="17" key="1">
    <citation type="journal article" date="2022" name="Insects">
        <title>Comparative Transcriptome Analysis to Reveal Differentially Expressed cytochrome P450 in Response to Imidacloprid in the Aphid Lion, Chrysoperla zastrowi sillemi (Esben-Petersen).</title>
        <authorList>
            <person name="Pathak J."/>
            <person name="Ramasamy G.G."/>
            <person name="Agrawal A."/>
            <person name="Srivastava S."/>
            <person name="Basavaarya B.R."/>
            <person name="Muthugounder M."/>
            <person name="Muniyappa V.K."/>
            <person name="Maria P."/>
            <person name="Rai A."/>
            <person name="Venkatesan T."/>
        </authorList>
    </citation>
    <scope>NUCLEOTIDE SEQUENCE</scope>
</reference>
<dbReference type="SUPFAM" id="SSF48264">
    <property type="entry name" value="Cytochrome P450"/>
    <property type="match status" value="1"/>
</dbReference>
<sequence>MFVLKDKKWRDMRNILTPVFTGSKLRGLVQLISNCGEKTVNHLVEELKEKNTKLLKIDIMDTTTRFTNDVIATSAFGIEVNSIKDPKNDFFMAGREIIRFPMWRFFMMFFLPAVSKILDIRLAPRYVYDFLFNIINETIRVREEKNIVRPDMVHLLIEARKEQKKVIQQKQAQNEDVSVLTKNLLTNEDIVAQGFIFFFAGYGNVAVILSFAAYELAVHPEIQKRLQDEISHVLNENNGQLDYDAIKKMKYLDMVLSETLRKWPPLPIIDRECTKAYQIKSDDLTIDLAPGMGVQIPIAGFHYDPKYYPNPEKFDPERFSDENKANMNPYVYMPFGLGPRVCVAVRFVMIETKIFLIHLLRQFDVVVTEKTPIPMVLKSGNVIRPKDDFNLALVSRNE</sequence>
<comment type="function">
    <text evidence="2">May be involved in the metabolism of insect hormones and in the breakdown of synthetic insecticides.</text>
</comment>